<feature type="chain" id="PRO_5046714312" description="Copper(I)-binding protein" evidence="1">
    <location>
        <begin position="21"/>
        <end position="177"/>
    </location>
</feature>
<evidence type="ECO:0000313" key="3">
    <source>
        <dbReference type="Proteomes" id="UP001596220"/>
    </source>
</evidence>
<name>A0ABW1PCF1_9PSEU</name>
<dbReference type="PROSITE" id="PS51257">
    <property type="entry name" value="PROKAR_LIPOPROTEIN"/>
    <property type="match status" value="1"/>
</dbReference>
<accession>A0ABW1PCF1</accession>
<evidence type="ECO:0000313" key="2">
    <source>
        <dbReference type="EMBL" id="MFC6092744.1"/>
    </source>
</evidence>
<feature type="signal peptide" evidence="1">
    <location>
        <begin position="1"/>
        <end position="20"/>
    </location>
</feature>
<keyword evidence="1" id="KW-0732">Signal</keyword>
<dbReference type="Proteomes" id="UP001596220">
    <property type="component" value="Unassembled WGS sequence"/>
</dbReference>
<keyword evidence="3" id="KW-1185">Reference proteome</keyword>
<dbReference type="EMBL" id="JBHSQO010000033">
    <property type="protein sequence ID" value="MFC6092744.1"/>
    <property type="molecule type" value="Genomic_DNA"/>
</dbReference>
<sequence>MKFARLAVGACLGLAVAGCADHTGIDPVAPAPSAVAEQGPEAAARQASTEFGTQRVWAGGMAVTVSQPTSLKPSDTSFPQSPRAAVFTLTLVNDTEEVYRTSGLAVRAEIAGAPVAEVRDSVQGLNGIAAAVSEVAPGGETVLTMAFAVPEHPVRLRLVIEPNGAGQEPNATFEGRT</sequence>
<reference evidence="3" key="1">
    <citation type="journal article" date="2019" name="Int. J. Syst. Evol. Microbiol.">
        <title>The Global Catalogue of Microorganisms (GCM) 10K type strain sequencing project: providing services to taxonomists for standard genome sequencing and annotation.</title>
        <authorList>
            <consortium name="The Broad Institute Genomics Platform"/>
            <consortium name="The Broad Institute Genome Sequencing Center for Infectious Disease"/>
            <person name="Wu L."/>
            <person name="Ma J."/>
        </authorList>
    </citation>
    <scope>NUCLEOTIDE SEQUENCE [LARGE SCALE GENOMIC DNA]</scope>
    <source>
        <strain evidence="3">CGMCC 4.7246</strain>
    </source>
</reference>
<evidence type="ECO:0008006" key="4">
    <source>
        <dbReference type="Google" id="ProtNLM"/>
    </source>
</evidence>
<organism evidence="2 3">
    <name type="scientific">Saccharothrix lopnurensis</name>
    <dbReference type="NCBI Taxonomy" id="1670621"/>
    <lineage>
        <taxon>Bacteria</taxon>
        <taxon>Bacillati</taxon>
        <taxon>Actinomycetota</taxon>
        <taxon>Actinomycetes</taxon>
        <taxon>Pseudonocardiales</taxon>
        <taxon>Pseudonocardiaceae</taxon>
        <taxon>Saccharothrix</taxon>
    </lineage>
</organism>
<protein>
    <recommendedName>
        <fullName evidence="4">Copper(I)-binding protein</fullName>
    </recommendedName>
</protein>
<gene>
    <name evidence="2" type="ORF">ACFP3R_26015</name>
</gene>
<dbReference type="RefSeq" id="WP_380639269.1">
    <property type="nucleotide sequence ID" value="NZ_JBHSQO010000033.1"/>
</dbReference>
<evidence type="ECO:0000256" key="1">
    <source>
        <dbReference type="SAM" id="SignalP"/>
    </source>
</evidence>
<proteinExistence type="predicted"/>
<comment type="caution">
    <text evidence="2">The sequence shown here is derived from an EMBL/GenBank/DDBJ whole genome shotgun (WGS) entry which is preliminary data.</text>
</comment>